<feature type="region of interest" description="Disordered" evidence="2">
    <location>
        <begin position="213"/>
        <end position="238"/>
    </location>
</feature>
<dbReference type="PANTHER" id="PTHR43156:SF2">
    <property type="entry name" value="STAGE II SPORULATION PROTEIN E"/>
    <property type="match status" value="1"/>
</dbReference>
<dbReference type="InterPro" id="IPR029016">
    <property type="entry name" value="GAF-like_dom_sf"/>
</dbReference>
<dbReference type="AlphaFoldDB" id="A0AAV2WQ31"/>
<dbReference type="SMART" id="SM00065">
    <property type="entry name" value="GAF"/>
    <property type="match status" value="1"/>
</dbReference>
<sequence length="480" mass="51943">MSTEDIDADERVRLAAVARYRKVIGPADPVLARIATIIAEVFDAPYGVVTLVERDSIWMVGTHGLDVDRIDREDGLCSTAIAGTAPYVVSDCQTDPRAAGNRFVREHGIGFYACVPLITFDGHHLGAVAAMDTRSRRDPSPSQLSVLADLAVVVIEQLELRLSSSEALTLEHGLRTVAEAELDAVRADRDAARRDRDSAHLALDEARSDRVIAQRDRDRARSDRDEAQLDREAAERERDSIDDYATALQQVLVPPKLPEIPGMDLVAGYHPASPRDVSGDFYDAFALDERTWGLFIGDVQGHGVHAAVLTTLIRYSLRAALLHDREPASALAELNAVLLRELRPRRFATVSVLILRRRSTGGFDLVMATGGHPPALLLDPRTKTAHAVRPETGMLVGATPHATFGTLEVTLEPGQTLLLYTDGLTEARRGADPFDDAALATYGATRTALSAAALIDDLATLIPKLQPTDDIALLALSVGS</sequence>
<organism evidence="5 6">
    <name type="scientific">Mycolicibacterium neoaurum</name>
    <name type="common">Mycobacterium neoaurum</name>
    <dbReference type="NCBI Taxonomy" id="1795"/>
    <lineage>
        <taxon>Bacteria</taxon>
        <taxon>Bacillati</taxon>
        <taxon>Actinomycetota</taxon>
        <taxon>Actinomycetes</taxon>
        <taxon>Mycobacteriales</taxon>
        <taxon>Mycobacteriaceae</taxon>
        <taxon>Mycolicibacterium</taxon>
    </lineage>
</organism>
<dbReference type="InterPro" id="IPR001932">
    <property type="entry name" value="PPM-type_phosphatase-like_dom"/>
</dbReference>
<reference evidence="5" key="2">
    <citation type="submission" date="2015-09" db="EMBL/GenBank/DDBJ databases">
        <title>Draft genome sequence of Mycobacterium neoaurum DSM 44074.</title>
        <authorList>
            <person name="Croce O."/>
            <person name="Robert C."/>
            <person name="Raoult D."/>
            <person name="Drancourt M."/>
        </authorList>
    </citation>
    <scope>NUCLEOTIDE SEQUENCE</scope>
    <source>
        <strain evidence="5">DSM 44074</strain>
    </source>
</reference>
<accession>A0AAV2WQ31</accession>
<dbReference type="SMART" id="SM00331">
    <property type="entry name" value="PP2C_SIG"/>
    <property type="match status" value="1"/>
</dbReference>
<keyword evidence="1" id="KW-0378">Hydrolase</keyword>
<dbReference type="GO" id="GO:0016791">
    <property type="term" value="F:phosphatase activity"/>
    <property type="evidence" value="ECO:0007669"/>
    <property type="project" value="TreeGrafter"/>
</dbReference>
<dbReference type="InterPro" id="IPR003018">
    <property type="entry name" value="GAF"/>
</dbReference>
<evidence type="ECO:0000313" key="5">
    <source>
        <dbReference type="EMBL" id="CDQ46048.1"/>
    </source>
</evidence>
<dbReference type="PANTHER" id="PTHR43156">
    <property type="entry name" value="STAGE II SPORULATION PROTEIN E-RELATED"/>
    <property type="match status" value="1"/>
</dbReference>
<dbReference type="SUPFAM" id="SSF81606">
    <property type="entry name" value="PP2C-like"/>
    <property type="match status" value="1"/>
</dbReference>
<evidence type="ECO:0000256" key="1">
    <source>
        <dbReference type="ARBA" id="ARBA00022801"/>
    </source>
</evidence>
<dbReference type="Pfam" id="PF07228">
    <property type="entry name" value="SpoIIE"/>
    <property type="match status" value="1"/>
</dbReference>
<feature type="domain" description="GAF" evidence="3">
    <location>
        <begin position="26"/>
        <end position="165"/>
    </location>
</feature>
<protein>
    <submittedName>
        <fullName evidence="5">SpoIIE-like protein with GAF domain protein</fullName>
    </submittedName>
</protein>
<dbReference type="InterPro" id="IPR052016">
    <property type="entry name" value="Bact_Sigma-Reg"/>
</dbReference>
<reference evidence="5" key="1">
    <citation type="submission" date="2014-05" db="EMBL/GenBank/DDBJ databases">
        <authorList>
            <person name="Urmite Genomes"/>
        </authorList>
    </citation>
    <scope>NUCLEOTIDE SEQUENCE</scope>
    <source>
        <strain evidence="5">DSM 44074</strain>
    </source>
</reference>
<dbReference type="RefSeq" id="WP_051644371.1">
    <property type="nucleotide sequence ID" value="NZ_LK021340.1"/>
</dbReference>
<gene>
    <name evidence="5" type="ORF">BN1047_03951</name>
</gene>
<dbReference type="Pfam" id="PF01590">
    <property type="entry name" value="GAF"/>
    <property type="match status" value="1"/>
</dbReference>
<dbReference type="InterPro" id="IPR036457">
    <property type="entry name" value="PPM-type-like_dom_sf"/>
</dbReference>
<dbReference type="Gene3D" id="3.30.450.40">
    <property type="match status" value="1"/>
</dbReference>
<name>A0AAV2WQ31_MYCNE</name>
<evidence type="ECO:0000259" key="3">
    <source>
        <dbReference type="SMART" id="SM00065"/>
    </source>
</evidence>
<dbReference type="EMBL" id="LK021340">
    <property type="protein sequence ID" value="CDQ46048.1"/>
    <property type="molecule type" value="Genomic_DNA"/>
</dbReference>
<proteinExistence type="predicted"/>
<evidence type="ECO:0000313" key="6">
    <source>
        <dbReference type="Proteomes" id="UP000028864"/>
    </source>
</evidence>
<dbReference type="Gene3D" id="3.60.40.10">
    <property type="entry name" value="PPM-type phosphatase domain"/>
    <property type="match status" value="1"/>
</dbReference>
<evidence type="ECO:0000259" key="4">
    <source>
        <dbReference type="SMART" id="SM00331"/>
    </source>
</evidence>
<dbReference type="Proteomes" id="UP000028864">
    <property type="component" value="Unassembled WGS sequence"/>
</dbReference>
<feature type="domain" description="PPM-type phosphatase" evidence="4">
    <location>
        <begin position="262"/>
        <end position="478"/>
    </location>
</feature>
<dbReference type="SUPFAM" id="SSF55781">
    <property type="entry name" value="GAF domain-like"/>
    <property type="match status" value="1"/>
</dbReference>
<evidence type="ECO:0000256" key="2">
    <source>
        <dbReference type="SAM" id="MobiDB-lite"/>
    </source>
</evidence>